<gene>
    <name evidence="2" type="ORF">R77560_04108</name>
</gene>
<comment type="caution">
    <text evidence="2">The sequence shown here is derived from an EMBL/GenBank/DDBJ whole genome shotgun (WGS) entry which is preliminary data.</text>
</comment>
<organism evidence="2 3">
    <name type="scientific">Ralstonia thomasii</name>
    <dbReference type="NCBI Taxonomy" id="3058596"/>
    <lineage>
        <taxon>Bacteria</taxon>
        <taxon>Pseudomonadati</taxon>
        <taxon>Pseudomonadota</taxon>
        <taxon>Betaproteobacteria</taxon>
        <taxon>Burkholderiales</taxon>
        <taxon>Burkholderiaceae</taxon>
        <taxon>Ralstonia</taxon>
    </lineage>
</organism>
<feature type="region of interest" description="Disordered" evidence="1">
    <location>
        <begin position="131"/>
        <end position="165"/>
    </location>
</feature>
<dbReference type="RefSeq" id="WP_024542434.1">
    <property type="nucleotide sequence ID" value="NZ_CATZAZ010000011.1"/>
</dbReference>
<protein>
    <submittedName>
        <fullName evidence="2">Uncharacterized protein</fullName>
    </submittedName>
</protein>
<name>A0AAD2BT55_9RALS</name>
<dbReference type="AlphaFoldDB" id="A0AAD2BT55"/>
<sequence length="165" mass="17785">MSLITINTKQVSGALFNEKNGRELFVARNTKSPVIMTGYVGAGEVKGEDGKYSPTEYGRLTMEAALAGEGDNSRLVLSIGGGALRGVLFRAKKDGVNYDYQGMIEDGNGFEYPVFGRKIDGERGQFIALSSMDKAKREENGSASNAPARKEHEAVPAEQDEGLPF</sequence>
<accession>A0AAD2BT55</accession>
<evidence type="ECO:0000313" key="2">
    <source>
        <dbReference type="EMBL" id="CAJ0804639.1"/>
    </source>
</evidence>
<evidence type="ECO:0000313" key="3">
    <source>
        <dbReference type="Proteomes" id="UP001189756"/>
    </source>
</evidence>
<reference evidence="2" key="1">
    <citation type="submission" date="2023-07" db="EMBL/GenBank/DDBJ databases">
        <authorList>
            <person name="Peeters C."/>
        </authorList>
    </citation>
    <scope>NUCLEOTIDE SEQUENCE</scope>
    <source>
        <strain evidence="2">R-77560</strain>
    </source>
</reference>
<proteinExistence type="predicted"/>
<dbReference type="Proteomes" id="UP001189756">
    <property type="component" value="Unassembled WGS sequence"/>
</dbReference>
<dbReference type="EMBL" id="CATZAZ010000011">
    <property type="protein sequence ID" value="CAJ0804639.1"/>
    <property type="molecule type" value="Genomic_DNA"/>
</dbReference>
<dbReference type="GeneID" id="34794370"/>
<evidence type="ECO:0000256" key="1">
    <source>
        <dbReference type="SAM" id="MobiDB-lite"/>
    </source>
</evidence>